<dbReference type="InterPro" id="IPR012774">
    <property type="entry name" value="EctD"/>
</dbReference>
<dbReference type="PATRIC" id="fig|626887.3.peg.3251"/>
<dbReference type="RefSeq" id="WP_004581194.1">
    <property type="nucleotide sequence ID" value="NZ_AP028878.1"/>
</dbReference>
<dbReference type="OrthoDB" id="9791262at2"/>
<comment type="function">
    <text evidence="2">Involved in the biosynthesis of 5-hydroxyectoine, called compatible solute, which helps organisms to survive extreme osmotic stress by acting as a highly soluble organic osmolyte. Catalyzes the 2-oxoglutarate-dependent selective hydroxylation of L-ectoine to yield (4S,5S)-5-hydroxyectoine.</text>
</comment>
<dbReference type="eggNOG" id="COG5285">
    <property type="taxonomic scope" value="Bacteria"/>
</dbReference>
<evidence type="ECO:0000256" key="10">
    <source>
        <dbReference type="NCBIfam" id="TIGR02408"/>
    </source>
</evidence>
<accession>N6VYM1</accession>
<evidence type="ECO:0000256" key="7">
    <source>
        <dbReference type="ARBA" id="ARBA00023002"/>
    </source>
</evidence>
<comment type="caution">
    <text evidence="12">The sequence shown here is derived from an EMBL/GenBank/DDBJ whole genome shotgun (WGS) entry which is preliminary data.</text>
</comment>
<feature type="compositionally biased region" description="Basic and acidic residues" evidence="11">
    <location>
        <begin position="8"/>
        <end position="20"/>
    </location>
</feature>
<organism evidence="12 13">
    <name type="scientific">Marinobacter nanhaiticus D15-8W</name>
    <dbReference type="NCBI Taxonomy" id="626887"/>
    <lineage>
        <taxon>Bacteria</taxon>
        <taxon>Pseudomonadati</taxon>
        <taxon>Pseudomonadota</taxon>
        <taxon>Gammaproteobacteria</taxon>
        <taxon>Pseudomonadales</taxon>
        <taxon>Marinobacteraceae</taxon>
        <taxon>Marinobacter</taxon>
    </lineage>
</organism>
<dbReference type="PANTHER" id="PTHR20883">
    <property type="entry name" value="PHYTANOYL-COA DIOXYGENASE DOMAIN CONTAINING 1"/>
    <property type="match status" value="1"/>
</dbReference>
<dbReference type="SUPFAM" id="SSF51197">
    <property type="entry name" value="Clavaminate synthase-like"/>
    <property type="match status" value="1"/>
</dbReference>
<keyword evidence="5" id="KW-0479">Metal-binding</keyword>
<evidence type="ECO:0000256" key="5">
    <source>
        <dbReference type="ARBA" id="ARBA00022723"/>
    </source>
</evidence>
<keyword evidence="13" id="KW-1185">Reference proteome</keyword>
<dbReference type="PANTHER" id="PTHR20883:SF48">
    <property type="entry name" value="ECTOINE DIOXYGENASE"/>
    <property type="match status" value="1"/>
</dbReference>
<feature type="region of interest" description="Disordered" evidence="11">
    <location>
        <begin position="1"/>
        <end position="20"/>
    </location>
</feature>
<dbReference type="NCBIfam" id="TIGR02408">
    <property type="entry name" value="ectoine_ThpD"/>
    <property type="match status" value="1"/>
</dbReference>
<keyword evidence="7 12" id="KW-0560">Oxidoreductase</keyword>
<dbReference type="AlphaFoldDB" id="N6VYM1"/>
<gene>
    <name evidence="12" type="primary">thpD</name>
    <name evidence="12" type="ORF">J057_16265</name>
</gene>
<proteinExistence type="inferred from homology"/>
<evidence type="ECO:0000256" key="11">
    <source>
        <dbReference type="SAM" id="MobiDB-lite"/>
    </source>
</evidence>
<dbReference type="GO" id="GO:0005506">
    <property type="term" value="F:iron ion binding"/>
    <property type="evidence" value="ECO:0007669"/>
    <property type="project" value="UniProtKB-ARBA"/>
</dbReference>
<evidence type="ECO:0000256" key="3">
    <source>
        <dbReference type="ARBA" id="ARBA00007851"/>
    </source>
</evidence>
<evidence type="ECO:0000313" key="13">
    <source>
        <dbReference type="Proteomes" id="UP000013165"/>
    </source>
</evidence>
<evidence type="ECO:0000256" key="1">
    <source>
        <dbReference type="ARBA" id="ARBA00001954"/>
    </source>
</evidence>
<evidence type="ECO:0000256" key="4">
    <source>
        <dbReference type="ARBA" id="ARBA00011738"/>
    </source>
</evidence>
<dbReference type="GO" id="GO:0016706">
    <property type="term" value="F:2-oxoglutarate-dependent dioxygenase activity"/>
    <property type="evidence" value="ECO:0007669"/>
    <property type="project" value="InterPro"/>
</dbReference>
<dbReference type="HOGENOM" id="CLU_048953_5_0_6"/>
<keyword evidence="6" id="KW-0223">Dioxygenase</keyword>
<dbReference type="EC" id="1.14.11.55" evidence="10"/>
<evidence type="ECO:0000256" key="8">
    <source>
        <dbReference type="ARBA" id="ARBA00023004"/>
    </source>
</evidence>
<reference evidence="12 13" key="1">
    <citation type="journal article" date="2013" name="Genome Announc.">
        <title>Genome Sequence of the Polycyclic Aromatic Hydrocarbon-Degrading Bacterium Strain Marinobacter nanhaiticus D15-8WT.</title>
        <authorList>
            <person name="Cui Z."/>
            <person name="Gao W."/>
            <person name="Li Q."/>
            <person name="Xu G."/>
            <person name="Zheng L."/>
        </authorList>
    </citation>
    <scope>NUCLEOTIDE SEQUENCE [LARGE SCALE GENOMIC DNA]</scope>
    <source>
        <strain evidence="12 13">D15-8W</strain>
    </source>
</reference>
<evidence type="ECO:0000256" key="2">
    <source>
        <dbReference type="ARBA" id="ARBA00004063"/>
    </source>
</evidence>
<comment type="catalytic activity">
    <reaction evidence="9">
        <text>L-ectoine + 2-oxoglutarate + O2 = 5-hydroxyectoine + succinate + CO2</text>
        <dbReference type="Rhea" id="RHEA:45740"/>
        <dbReference type="ChEBI" id="CHEBI:15379"/>
        <dbReference type="ChEBI" id="CHEBI:16526"/>
        <dbReference type="ChEBI" id="CHEBI:16810"/>
        <dbReference type="ChEBI" id="CHEBI:30031"/>
        <dbReference type="ChEBI" id="CHEBI:58515"/>
        <dbReference type="ChEBI" id="CHEBI:85413"/>
        <dbReference type="EC" id="1.14.11.55"/>
    </reaction>
</comment>
<evidence type="ECO:0000256" key="6">
    <source>
        <dbReference type="ARBA" id="ARBA00022964"/>
    </source>
</evidence>
<dbReference type="Gene3D" id="2.60.120.620">
    <property type="entry name" value="q2cbj1_9rhob like domain"/>
    <property type="match status" value="1"/>
</dbReference>
<evidence type="ECO:0000256" key="9">
    <source>
        <dbReference type="ARBA" id="ARBA00049228"/>
    </source>
</evidence>
<dbReference type="Proteomes" id="UP000013165">
    <property type="component" value="Unassembled WGS sequence"/>
</dbReference>
<dbReference type="Pfam" id="PF05721">
    <property type="entry name" value="PhyH"/>
    <property type="match status" value="1"/>
</dbReference>
<comment type="subunit">
    <text evidence="4">Homodimer.</text>
</comment>
<name>N6VYM1_9GAMM</name>
<evidence type="ECO:0000313" key="12">
    <source>
        <dbReference type="EMBL" id="ENO12969.1"/>
    </source>
</evidence>
<protein>
    <recommendedName>
        <fullName evidence="10">Ectoine hydroxylase</fullName>
        <ecNumber evidence="10">1.14.11.55</ecNumber>
    </recommendedName>
</protein>
<sequence length="302" mass="34279">MLQNADHYPTRTDDKRETFDRHEPVIHCEGEEREYGPLGVSQLDQFERDGFLWLEGFFPQERIEPFFEELDAMARDPEIRDRDEVIMDADKTEIRSVFAMHELSEAFDRMTRDPRLLGMAQQILGGDVYIHQSRINSKAGFSGGGFNWHSDFETWHSEDGMPKMRAISASIMLTDNNAFNGPLMLIPGSHNRFVPCVGKTPDNNWLQSLKSQEIGVPDQESIAELANKRGIEAPTGRAGSLLLFDSNTLHASNANLSPWPRANLFFVYNSVENRLADPFSGTNPRPEYLGARQRNVALTPNH</sequence>
<dbReference type="EMBL" id="APLQ01000014">
    <property type="protein sequence ID" value="ENO12969.1"/>
    <property type="molecule type" value="Genomic_DNA"/>
</dbReference>
<dbReference type="STRING" id="626887.J057_16265"/>
<comment type="similarity">
    <text evidence="3">Belongs to the PhyH family. EctD subfamily.</text>
</comment>
<dbReference type="InterPro" id="IPR008775">
    <property type="entry name" value="Phytyl_CoA_dOase-like"/>
</dbReference>
<keyword evidence="8" id="KW-0408">Iron</keyword>
<comment type="cofactor">
    <cofactor evidence="1">
        <name>Fe(2+)</name>
        <dbReference type="ChEBI" id="CHEBI:29033"/>
    </cofactor>
</comment>